<dbReference type="InterPro" id="IPR002372">
    <property type="entry name" value="PQQ_rpt_dom"/>
</dbReference>
<dbReference type="Proteomes" id="UP000590740">
    <property type="component" value="Unassembled WGS sequence"/>
</dbReference>
<dbReference type="PROSITE" id="PS00018">
    <property type="entry name" value="EF_HAND_1"/>
    <property type="match status" value="1"/>
</dbReference>
<keyword evidence="1" id="KW-0732">Signal</keyword>
<evidence type="ECO:0000313" key="3">
    <source>
        <dbReference type="EMBL" id="MBB5035084.1"/>
    </source>
</evidence>
<dbReference type="GO" id="GO:0005509">
    <property type="term" value="F:calcium ion binding"/>
    <property type="evidence" value="ECO:0007669"/>
    <property type="project" value="InterPro"/>
</dbReference>
<dbReference type="SMART" id="SM00564">
    <property type="entry name" value="PQQ"/>
    <property type="match status" value="5"/>
</dbReference>
<reference evidence="3 4" key="1">
    <citation type="submission" date="2020-08" db="EMBL/GenBank/DDBJ databases">
        <title>Genomic Encyclopedia of Type Strains, Phase IV (KMG-IV): sequencing the most valuable type-strain genomes for metagenomic binning, comparative biology and taxonomic classification.</title>
        <authorList>
            <person name="Goeker M."/>
        </authorList>
    </citation>
    <scope>NUCLEOTIDE SEQUENCE [LARGE SCALE GENOMIC DNA]</scope>
    <source>
        <strain evidence="3 4">DSM 12252</strain>
    </source>
</reference>
<comment type="caution">
    <text evidence="3">The sequence shown here is derived from an EMBL/GenBank/DDBJ whole genome shotgun (WGS) entry which is preliminary data.</text>
</comment>
<dbReference type="InterPro" id="IPR018391">
    <property type="entry name" value="PQQ_b-propeller_rpt"/>
</dbReference>
<dbReference type="Gene3D" id="2.130.10.10">
    <property type="entry name" value="YVTN repeat-like/Quinoprotein amine dehydrogenase"/>
    <property type="match status" value="2"/>
</dbReference>
<keyword evidence="4" id="KW-1185">Reference proteome</keyword>
<dbReference type="PROSITE" id="PS50222">
    <property type="entry name" value="EF_HAND_2"/>
    <property type="match status" value="1"/>
</dbReference>
<proteinExistence type="predicted"/>
<gene>
    <name evidence="3" type="ORF">HNQ65_004692</name>
</gene>
<dbReference type="InterPro" id="IPR011047">
    <property type="entry name" value="Quinoprotein_ADH-like_sf"/>
</dbReference>
<accession>A0A7W7YFB3</accession>
<dbReference type="RefSeq" id="WP_184343516.1">
    <property type="nucleotide sequence ID" value="NZ_JACHIG010000013.1"/>
</dbReference>
<dbReference type="InterPro" id="IPR015943">
    <property type="entry name" value="WD40/YVTN_repeat-like_dom_sf"/>
</dbReference>
<evidence type="ECO:0000259" key="2">
    <source>
        <dbReference type="PROSITE" id="PS50222"/>
    </source>
</evidence>
<name>A0A7W7YFB3_9BACT</name>
<dbReference type="InterPro" id="IPR002048">
    <property type="entry name" value="EF_hand_dom"/>
</dbReference>
<protein>
    <submittedName>
        <fullName evidence="3">Outer membrane protein assembly factor BamB</fullName>
    </submittedName>
</protein>
<organism evidence="3 4">
    <name type="scientific">Prosthecobacter vanneervenii</name>
    <dbReference type="NCBI Taxonomy" id="48466"/>
    <lineage>
        <taxon>Bacteria</taxon>
        <taxon>Pseudomonadati</taxon>
        <taxon>Verrucomicrobiota</taxon>
        <taxon>Verrucomicrobiia</taxon>
        <taxon>Verrucomicrobiales</taxon>
        <taxon>Verrucomicrobiaceae</taxon>
        <taxon>Prosthecobacter</taxon>
    </lineage>
</organism>
<dbReference type="EMBL" id="JACHIG010000013">
    <property type="protein sequence ID" value="MBB5035084.1"/>
    <property type="molecule type" value="Genomic_DNA"/>
</dbReference>
<dbReference type="Pfam" id="PF13360">
    <property type="entry name" value="PQQ_2"/>
    <property type="match status" value="2"/>
</dbReference>
<sequence length="778" mass="85026">MLRFILAVLFLTITLQAEDWPQFRGGNGSGVSSSKGLPQEFSAEKNVAWKAKIGEGIGSPIVKSGRVYTTAMVGDQKVGVFCFEAADGKELWRSDFDTGTLPRITPPNSHASSTPATDGERVYVYFSTIGLMAFDCSTGKEVWRHTMTRPAYLMDWGAASSPIVHHGMVIFCQDDDLAPFVVAVDAKTGEEKWKTARKDMLAGYALPVLCEANGRTDLVIAGSGKLKGYDPATGKELWTCNTLLRTIMTSPVVHDGVIYIAVQSYGDATRTLKHALLEWLDTNQDKILSREETPKEFHERFDASDKNGDKVIGPEEIDTAFQSPDNMAAGGNIIQAIKGGGSGDVTKTHVLWNIDPKTPSNLSSPLFFNDRLYVVKSGGMSSCYDAKTGKALWDRSRLGNFGDYFASPVAAEGKVYIAAKNGFIVELEDAPQLKVVGKHDMGEEIIATPAIADGRLFVRTRESLICVSSSAVAPALVEAGTGMVRSDAIEIITAQPPHGSRVWNGYTGNAMGQESWTQDELEQLLKRLQTLKYTGIAIPAKIAPFKPIRVDGDTGGRKAFHGATIFENPKVADITVRFREHAEKLGFEIITAEPVAASVLPQNNFASEKALSDFVTPMCGEGVAERLWLGFQAAEKAEKLIAQNDPGLGIPAPAMLLRHLNSKKRLPEWLTEAKTFYATAMSEMYRANTRAREGSRTFTLYNAKRFEFTFHFMSCIEALYKAHDAATRAESLEAAMDSIYNGLNSWSDVARDSTDRGAIALLNEYGYRPLVRVVKGGE</sequence>
<feature type="signal peptide" evidence="1">
    <location>
        <begin position="1"/>
        <end position="17"/>
    </location>
</feature>
<dbReference type="PANTHER" id="PTHR34512">
    <property type="entry name" value="CELL SURFACE PROTEIN"/>
    <property type="match status" value="1"/>
</dbReference>
<dbReference type="InterPro" id="IPR018247">
    <property type="entry name" value="EF_Hand_1_Ca_BS"/>
</dbReference>
<feature type="domain" description="EF-hand" evidence="2">
    <location>
        <begin position="292"/>
        <end position="327"/>
    </location>
</feature>
<dbReference type="SUPFAM" id="SSF50998">
    <property type="entry name" value="Quinoprotein alcohol dehydrogenase-like"/>
    <property type="match status" value="1"/>
</dbReference>
<evidence type="ECO:0000313" key="4">
    <source>
        <dbReference type="Proteomes" id="UP000590740"/>
    </source>
</evidence>
<dbReference type="PANTHER" id="PTHR34512:SF30">
    <property type="entry name" value="OUTER MEMBRANE PROTEIN ASSEMBLY FACTOR BAMB"/>
    <property type="match status" value="1"/>
</dbReference>
<evidence type="ECO:0000256" key="1">
    <source>
        <dbReference type="SAM" id="SignalP"/>
    </source>
</evidence>
<feature type="chain" id="PRO_5031311304" evidence="1">
    <location>
        <begin position="18"/>
        <end position="778"/>
    </location>
</feature>
<dbReference type="AlphaFoldDB" id="A0A7W7YFB3"/>